<evidence type="ECO:0000313" key="2">
    <source>
        <dbReference type="EMBL" id="MQM03216.1"/>
    </source>
</evidence>
<evidence type="ECO:0000256" key="1">
    <source>
        <dbReference type="SAM" id="SignalP"/>
    </source>
</evidence>
<dbReference type="PANTHER" id="PTHR35723">
    <property type="entry name" value="POLYPHOSPHATIDYLINOSITOL PHOSPHATASE"/>
    <property type="match status" value="1"/>
</dbReference>
<keyword evidence="1" id="KW-0732">Signal</keyword>
<feature type="signal peptide" evidence="1">
    <location>
        <begin position="1"/>
        <end position="26"/>
    </location>
</feature>
<dbReference type="SUPFAM" id="SSF53448">
    <property type="entry name" value="Nucleotide-diphospho-sugar transferases"/>
    <property type="match status" value="1"/>
</dbReference>
<sequence>MAFCRRWRRGALFPVVLVLLLPLLLSVSELHRDPIAEGGKVSALKKKFDHLVFGPAAGQGLPDRLQCRGFKALNRMHHSTISQSSSVLESISFVTVFTIYNNSQSTNSISAGNKSTDRVTVGNTSYSKVEKSMAILHTYIDFVQISGALQVAMPHSDVKILTDPASAFSVGRSKTTVLPINGDYSRGNLMLQRIISYVEFLETRLKGLLEMPKHINHYIFTDSDIAVVDDLGHIFQNYPHFHLALTFRNNKDQPINSGFIAVRGTREGILRAKIFLQRVLEVYSSRYMKASRMLGDQLALAWVVKSQISLDSKQFAKPKPFEAEIHGTRVLFLPCAVYNWTPPEGAGQFHGMPLDVKVSLQG</sequence>
<evidence type="ECO:0000313" key="3">
    <source>
        <dbReference type="Proteomes" id="UP000652761"/>
    </source>
</evidence>
<comment type="caution">
    <text evidence="2">The sequence shown here is derived from an EMBL/GenBank/DDBJ whole genome shotgun (WGS) entry which is preliminary data.</text>
</comment>
<organism evidence="2 3">
    <name type="scientific">Colocasia esculenta</name>
    <name type="common">Wild taro</name>
    <name type="synonym">Arum esculentum</name>
    <dbReference type="NCBI Taxonomy" id="4460"/>
    <lineage>
        <taxon>Eukaryota</taxon>
        <taxon>Viridiplantae</taxon>
        <taxon>Streptophyta</taxon>
        <taxon>Embryophyta</taxon>
        <taxon>Tracheophyta</taxon>
        <taxon>Spermatophyta</taxon>
        <taxon>Magnoliopsida</taxon>
        <taxon>Liliopsida</taxon>
        <taxon>Araceae</taxon>
        <taxon>Aroideae</taxon>
        <taxon>Colocasieae</taxon>
        <taxon>Colocasia</taxon>
    </lineage>
</organism>
<gene>
    <name evidence="2" type="ORF">Taro_035994</name>
</gene>
<keyword evidence="3" id="KW-1185">Reference proteome</keyword>
<dbReference type="AlphaFoldDB" id="A0A843W5F8"/>
<name>A0A843W5F8_COLES</name>
<dbReference type="EMBL" id="NMUH01002995">
    <property type="protein sequence ID" value="MQM03216.1"/>
    <property type="molecule type" value="Genomic_DNA"/>
</dbReference>
<protein>
    <submittedName>
        <fullName evidence="2">Uncharacterized protein</fullName>
    </submittedName>
</protein>
<proteinExistence type="predicted"/>
<reference evidence="2" key="1">
    <citation type="submission" date="2017-07" db="EMBL/GenBank/DDBJ databases">
        <title>Taro Niue Genome Assembly and Annotation.</title>
        <authorList>
            <person name="Atibalentja N."/>
            <person name="Keating K."/>
            <person name="Fields C.J."/>
        </authorList>
    </citation>
    <scope>NUCLEOTIDE SEQUENCE</scope>
    <source>
        <strain evidence="2">Niue_2</strain>
        <tissue evidence="2">Leaf</tissue>
    </source>
</reference>
<dbReference type="OrthoDB" id="419694at2759"/>
<feature type="chain" id="PRO_5032838689" evidence="1">
    <location>
        <begin position="27"/>
        <end position="362"/>
    </location>
</feature>
<dbReference type="Proteomes" id="UP000652761">
    <property type="component" value="Unassembled WGS sequence"/>
</dbReference>
<dbReference type="InterPro" id="IPR029044">
    <property type="entry name" value="Nucleotide-diphossugar_trans"/>
</dbReference>
<accession>A0A843W5F8</accession>